<protein>
    <recommendedName>
        <fullName evidence="4">Chromo domain-containing protein</fullName>
    </recommendedName>
</protein>
<feature type="compositionally biased region" description="Basic and acidic residues" evidence="1">
    <location>
        <begin position="273"/>
        <end position="283"/>
    </location>
</feature>
<dbReference type="RefSeq" id="XP_003101601.2">
    <property type="nucleotide sequence ID" value="XM_003101553.2"/>
</dbReference>
<feature type="compositionally biased region" description="Low complexity" evidence="1">
    <location>
        <begin position="119"/>
        <end position="134"/>
    </location>
</feature>
<feature type="region of interest" description="Disordered" evidence="1">
    <location>
        <begin position="1"/>
        <end position="27"/>
    </location>
</feature>
<feature type="compositionally biased region" description="Acidic residues" evidence="1">
    <location>
        <begin position="309"/>
        <end position="319"/>
    </location>
</feature>
<sequence>MSSDVKRAIGRPRKHSKESPTKVGQDHTVKSVDDVRCRKGILQFQVSWDHLDLATWEPIESFAPSGIRHWSIKAYLTSEENKQNYKKAVRKYKQHLKDKQAAENLVYDEMENTLSTAGPSSTRRSLSRSPTKSLRNPDLQTPRKHLTDPPTRSSPRKSASSTPSKRARLASTHRSSPARSLSPKRYIPRVRTAMSLPPSDTPPEVPGTTTVYMMTPVKEEEPEEKKDPPPAKKEEKRKLLKPKIAQDPRKPVRRNMDLRDKNNRIKFRSSLLSKKDRAWRDSSWETDDDDEHEGAEPSGVLEKEVKKEEEDDSDDKQSA</sequence>
<feature type="compositionally biased region" description="Basic and acidic residues" evidence="1">
    <location>
        <begin position="17"/>
        <end position="27"/>
    </location>
</feature>
<dbReference type="InParanoid" id="E3MQM7"/>
<feature type="compositionally biased region" description="Low complexity" evidence="1">
    <location>
        <begin position="149"/>
        <end position="164"/>
    </location>
</feature>
<gene>
    <name evidence="2" type="ORF">CRE_10413</name>
</gene>
<dbReference type="KEGG" id="crq:GCK72_004020"/>
<name>E3MQM7_CAERE</name>
<evidence type="ECO:0008006" key="4">
    <source>
        <dbReference type="Google" id="ProtNLM"/>
    </source>
</evidence>
<keyword evidence="3" id="KW-1185">Reference proteome</keyword>
<feature type="compositionally biased region" description="Acidic residues" evidence="1">
    <location>
        <begin position="284"/>
        <end position="293"/>
    </location>
</feature>
<proteinExistence type="predicted"/>
<dbReference type="InterPro" id="IPR016197">
    <property type="entry name" value="Chromo-like_dom_sf"/>
</dbReference>
<evidence type="ECO:0000313" key="2">
    <source>
        <dbReference type="EMBL" id="EFP07008.1"/>
    </source>
</evidence>
<dbReference type="Proteomes" id="UP000008281">
    <property type="component" value="Unassembled WGS sequence"/>
</dbReference>
<feature type="compositionally biased region" description="Basic and acidic residues" evidence="1">
    <location>
        <begin position="217"/>
        <end position="237"/>
    </location>
</feature>
<evidence type="ECO:0000313" key="3">
    <source>
        <dbReference type="Proteomes" id="UP000008281"/>
    </source>
</evidence>
<organism evidence="3">
    <name type="scientific">Caenorhabditis remanei</name>
    <name type="common">Caenorhabditis vulgaris</name>
    <dbReference type="NCBI Taxonomy" id="31234"/>
    <lineage>
        <taxon>Eukaryota</taxon>
        <taxon>Metazoa</taxon>
        <taxon>Ecdysozoa</taxon>
        <taxon>Nematoda</taxon>
        <taxon>Chromadorea</taxon>
        <taxon>Rhabditida</taxon>
        <taxon>Rhabditina</taxon>
        <taxon>Rhabditomorpha</taxon>
        <taxon>Rhabditoidea</taxon>
        <taxon>Rhabditidae</taxon>
        <taxon>Peloderinae</taxon>
        <taxon>Caenorhabditis</taxon>
    </lineage>
</organism>
<dbReference type="AlphaFoldDB" id="E3MQM7"/>
<evidence type="ECO:0000256" key="1">
    <source>
        <dbReference type="SAM" id="MobiDB-lite"/>
    </source>
</evidence>
<feature type="region of interest" description="Disordered" evidence="1">
    <location>
        <begin position="113"/>
        <end position="319"/>
    </location>
</feature>
<feature type="compositionally biased region" description="Basic and acidic residues" evidence="1">
    <location>
        <begin position="244"/>
        <end position="263"/>
    </location>
</feature>
<dbReference type="HOGENOM" id="CLU_872217_0_0_1"/>
<dbReference type="GeneID" id="9800273"/>
<dbReference type="CTD" id="9800273"/>
<dbReference type="EMBL" id="DS268466">
    <property type="protein sequence ID" value="EFP07008.1"/>
    <property type="molecule type" value="Genomic_DNA"/>
</dbReference>
<dbReference type="SUPFAM" id="SSF54160">
    <property type="entry name" value="Chromo domain-like"/>
    <property type="match status" value="1"/>
</dbReference>
<accession>E3MQM7</accession>
<reference evidence="2" key="1">
    <citation type="submission" date="2007-07" db="EMBL/GenBank/DDBJ databases">
        <title>PCAP assembly of the Caenorhabditis remanei genome.</title>
        <authorList>
            <consortium name="The Caenorhabditis remanei Sequencing Consortium"/>
            <person name="Wilson R.K."/>
        </authorList>
    </citation>
    <scope>NUCLEOTIDE SEQUENCE [LARGE SCALE GENOMIC DNA]</scope>
    <source>
        <strain evidence="2">PB4641</strain>
    </source>
</reference>